<protein>
    <submittedName>
        <fullName evidence="2">Uncharacterized protein</fullName>
    </submittedName>
</protein>
<evidence type="ECO:0000256" key="1">
    <source>
        <dbReference type="SAM" id="MobiDB-lite"/>
    </source>
</evidence>
<dbReference type="Proteomes" id="UP000516444">
    <property type="component" value="Chromosome"/>
</dbReference>
<sequence>MAGLRAAKSFEPPDGDKPAAIPSAAGPSPATAPGPLVAALAAGLRQEAFTSLTWRQGSRGALRSGFAAVRVRPAGKGVERPIRTAASAGQGWWDGMLPDCRLRRGSPPAFYWKLSTHC</sequence>
<evidence type="ECO:0000313" key="3">
    <source>
        <dbReference type="Proteomes" id="UP000516444"/>
    </source>
</evidence>
<dbReference type="KEGG" id="sgm:GCM10017557_35200"/>
<keyword evidence="3" id="KW-1185">Reference proteome</keyword>
<accession>A0A7G1P1X5</accession>
<proteinExistence type="predicted"/>
<gene>
    <name evidence="2" type="ORF">GCM10017557_35200</name>
</gene>
<evidence type="ECO:0000313" key="2">
    <source>
        <dbReference type="EMBL" id="BCL28661.1"/>
    </source>
</evidence>
<name>A0A7G1P1X5_9ACTN</name>
<dbReference type="AlphaFoldDB" id="A0A7G1P1X5"/>
<feature type="region of interest" description="Disordered" evidence="1">
    <location>
        <begin position="1"/>
        <end position="32"/>
    </location>
</feature>
<reference evidence="2 3" key="1">
    <citation type="journal article" date="2014" name="Int. J. Syst. Evol. Microbiol.">
        <title>Complete genome sequence of Corynebacterium casei LMG S-19264T (=DSM 44701T), isolated from a smear-ripened cheese.</title>
        <authorList>
            <consortium name="US DOE Joint Genome Institute (JGI-PGF)"/>
            <person name="Walter F."/>
            <person name="Albersmeier A."/>
            <person name="Kalinowski J."/>
            <person name="Ruckert C."/>
        </authorList>
    </citation>
    <scope>NUCLEOTIDE SEQUENCE [LARGE SCALE GENOMIC DNA]</scope>
    <source>
        <strain evidence="2 3">JCM 4677</strain>
    </source>
</reference>
<organism evidence="2 3">
    <name type="scientific">Streptomyces aurantiacus</name>
    <dbReference type="NCBI Taxonomy" id="47760"/>
    <lineage>
        <taxon>Bacteria</taxon>
        <taxon>Bacillati</taxon>
        <taxon>Actinomycetota</taxon>
        <taxon>Actinomycetes</taxon>
        <taxon>Kitasatosporales</taxon>
        <taxon>Streptomycetaceae</taxon>
        <taxon>Streptomyces</taxon>
        <taxon>Streptomyces aurantiacus group</taxon>
    </lineage>
</organism>
<feature type="compositionally biased region" description="Low complexity" evidence="1">
    <location>
        <begin position="18"/>
        <end position="32"/>
    </location>
</feature>
<dbReference type="EMBL" id="AP023440">
    <property type="protein sequence ID" value="BCL28661.1"/>
    <property type="molecule type" value="Genomic_DNA"/>
</dbReference>